<sequence>MFYLPSPLFSCRRSCLGQQFIHQKLEPGWMNDDIDRLRKTNSRLHKPTIQTIIVIIIIASTSTSSSLNWSEANLNARASRQAGILNKWNEYEKTII</sequence>
<name>A0A0F7SLM1_PHARH</name>
<dbReference type="AlphaFoldDB" id="A0A0F7SLM1"/>
<accession>A0A0F7SLM1</accession>
<reference evidence="1" key="1">
    <citation type="submission" date="2014-08" db="EMBL/GenBank/DDBJ databases">
        <authorList>
            <person name="Sharma Rahul"/>
            <person name="Thines Marco"/>
        </authorList>
    </citation>
    <scope>NUCLEOTIDE SEQUENCE</scope>
</reference>
<protein>
    <submittedName>
        <fullName evidence="1">Uncharacterized protein</fullName>
    </submittedName>
</protein>
<proteinExistence type="predicted"/>
<evidence type="ECO:0000313" key="1">
    <source>
        <dbReference type="EMBL" id="CDZ98284.1"/>
    </source>
</evidence>
<dbReference type="EMBL" id="LN483326">
    <property type="protein sequence ID" value="CDZ98284.1"/>
    <property type="molecule type" value="Genomic_DNA"/>
</dbReference>
<organism evidence="1">
    <name type="scientific">Phaffia rhodozyma</name>
    <name type="common">Yeast</name>
    <name type="synonym">Xanthophyllomyces dendrorhous</name>
    <dbReference type="NCBI Taxonomy" id="264483"/>
    <lineage>
        <taxon>Eukaryota</taxon>
        <taxon>Fungi</taxon>
        <taxon>Dikarya</taxon>
        <taxon>Basidiomycota</taxon>
        <taxon>Agaricomycotina</taxon>
        <taxon>Tremellomycetes</taxon>
        <taxon>Cystofilobasidiales</taxon>
        <taxon>Mrakiaceae</taxon>
        <taxon>Phaffia</taxon>
    </lineage>
</organism>